<proteinExistence type="predicted"/>
<name>A0ACC2RP68_9FUNG</name>
<comment type="caution">
    <text evidence="1">The sequence shown here is derived from an EMBL/GenBank/DDBJ whole genome shotgun (WGS) entry which is preliminary data.</text>
</comment>
<dbReference type="EMBL" id="QTSX02007101">
    <property type="protein sequence ID" value="KAJ9051873.1"/>
    <property type="molecule type" value="Genomic_DNA"/>
</dbReference>
<reference evidence="1" key="1">
    <citation type="submission" date="2022-04" db="EMBL/GenBank/DDBJ databases">
        <title>Genome of the entomopathogenic fungus Entomophthora muscae.</title>
        <authorList>
            <person name="Elya C."/>
            <person name="Lovett B.R."/>
            <person name="Lee E."/>
            <person name="Macias A.M."/>
            <person name="Hajek A.E."/>
            <person name="De Bivort B.L."/>
            <person name="Kasson M.T."/>
            <person name="De Fine Licht H.H."/>
            <person name="Stajich J.E."/>
        </authorList>
    </citation>
    <scope>NUCLEOTIDE SEQUENCE</scope>
    <source>
        <strain evidence="1">Berkeley</strain>
    </source>
</reference>
<evidence type="ECO:0000313" key="1">
    <source>
        <dbReference type="EMBL" id="KAJ9051873.1"/>
    </source>
</evidence>
<gene>
    <name evidence="1" type="ORF">DSO57_1000533</name>
</gene>
<evidence type="ECO:0000313" key="2">
    <source>
        <dbReference type="Proteomes" id="UP001165960"/>
    </source>
</evidence>
<protein>
    <submittedName>
        <fullName evidence="1">Uncharacterized protein</fullName>
    </submittedName>
</protein>
<accession>A0ACC2RP68</accession>
<organism evidence="1 2">
    <name type="scientific">Entomophthora muscae</name>
    <dbReference type="NCBI Taxonomy" id="34485"/>
    <lineage>
        <taxon>Eukaryota</taxon>
        <taxon>Fungi</taxon>
        <taxon>Fungi incertae sedis</taxon>
        <taxon>Zoopagomycota</taxon>
        <taxon>Entomophthoromycotina</taxon>
        <taxon>Entomophthoromycetes</taxon>
        <taxon>Entomophthorales</taxon>
        <taxon>Entomophthoraceae</taxon>
        <taxon>Entomophthora</taxon>
    </lineage>
</organism>
<keyword evidence="2" id="KW-1185">Reference proteome</keyword>
<sequence>MTALTGFQFTNLLPYILQVVPTVTGYYSWTLVQFPVQSRTKGGSESTGGVLVVNSTEQEPEIVGLPLSHKPP</sequence>
<dbReference type="Proteomes" id="UP001165960">
    <property type="component" value="Unassembled WGS sequence"/>
</dbReference>